<keyword evidence="3" id="KW-0472">Membrane</keyword>
<gene>
    <name evidence="4" type="ORF">PGLA2088_LOCUS10149</name>
</gene>
<sequence length="539" mass="58003">RCVLCVAECTTAAAAFAGARHLVDSAAGPEPSARYCGREMWQPLFTSDSTQLLSDSGLGSSWASQNVGGCGGSYGGGSSSSSAAQPGHYAGRSFGLPFGSLNVHPDSHETFNTSGYASGGSSFDASSALKEPVTDWSRVFAQPRLSMSGCSATTRPGKNHNNNTGKGLSSLGASGHGTAATASSSSRPEDYVSNYVARLHLRRLSYPGGATVDFPELAPVLRPVAVANARYRTQAVHAIESGVHVRAALHVYSDCDRDGCGFLTWSNGSIRDFVVAVFHQLGLLPPAETQTYAAHTLFDAERRMCLGARECLCLVDALLRAIFVFGAESEDDVLFLAALGQSLSGTSRSPETSASVSDELAEAQAETERLRQELEELRALEASAESGPPAGLRETPMATAAAAGLPSPSRETAALVWTARAHAENRRLERELHSLKSVARKQRGEVQWLRNVKTELAQAADERELERELEREQQLHLMELRRKEDMTREAAQDLEALIQERKEQGLLFCCFWFCLFVCFGIACCLFVAGSLFVCCFVCR</sequence>
<feature type="compositionally biased region" description="Polar residues" evidence="2">
    <location>
        <begin position="343"/>
        <end position="356"/>
    </location>
</feature>
<evidence type="ECO:0000256" key="2">
    <source>
        <dbReference type="SAM" id="MobiDB-lite"/>
    </source>
</evidence>
<dbReference type="Proteomes" id="UP000626109">
    <property type="component" value="Unassembled WGS sequence"/>
</dbReference>
<dbReference type="AlphaFoldDB" id="A0A813IHH5"/>
<name>A0A813IHH5_POLGL</name>
<feature type="compositionally biased region" description="Low complexity" evidence="2">
    <location>
        <begin position="167"/>
        <end position="186"/>
    </location>
</feature>
<feature type="compositionally biased region" description="Polar residues" evidence="2">
    <location>
        <begin position="148"/>
        <end position="166"/>
    </location>
</feature>
<keyword evidence="1" id="KW-0175">Coiled coil</keyword>
<feature type="region of interest" description="Disordered" evidence="2">
    <location>
        <begin position="343"/>
        <end position="365"/>
    </location>
</feature>
<feature type="non-terminal residue" evidence="4">
    <location>
        <position position="539"/>
    </location>
</feature>
<accession>A0A813IHH5</accession>
<feature type="transmembrane region" description="Helical" evidence="3">
    <location>
        <begin position="505"/>
        <end position="538"/>
    </location>
</feature>
<evidence type="ECO:0000313" key="5">
    <source>
        <dbReference type="Proteomes" id="UP000626109"/>
    </source>
</evidence>
<feature type="coiled-coil region" evidence="1">
    <location>
        <begin position="418"/>
        <end position="500"/>
    </location>
</feature>
<protein>
    <submittedName>
        <fullName evidence="4">Uncharacterized protein</fullName>
    </submittedName>
</protein>
<keyword evidence="3" id="KW-1133">Transmembrane helix</keyword>
<evidence type="ECO:0000313" key="4">
    <source>
        <dbReference type="EMBL" id="CAE8653076.1"/>
    </source>
</evidence>
<dbReference type="EMBL" id="CAJNNW010011357">
    <property type="protein sequence ID" value="CAE8653076.1"/>
    <property type="molecule type" value="Genomic_DNA"/>
</dbReference>
<evidence type="ECO:0000256" key="1">
    <source>
        <dbReference type="SAM" id="Coils"/>
    </source>
</evidence>
<organism evidence="4 5">
    <name type="scientific">Polarella glacialis</name>
    <name type="common">Dinoflagellate</name>
    <dbReference type="NCBI Taxonomy" id="89957"/>
    <lineage>
        <taxon>Eukaryota</taxon>
        <taxon>Sar</taxon>
        <taxon>Alveolata</taxon>
        <taxon>Dinophyceae</taxon>
        <taxon>Suessiales</taxon>
        <taxon>Suessiaceae</taxon>
        <taxon>Polarella</taxon>
    </lineage>
</organism>
<keyword evidence="3" id="KW-0812">Transmembrane</keyword>
<comment type="caution">
    <text evidence="4">The sequence shown here is derived from an EMBL/GenBank/DDBJ whole genome shotgun (WGS) entry which is preliminary data.</text>
</comment>
<evidence type="ECO:0000256" key="3">
    <source>
        <dbReference type="SAM" id="Phobius"/>
    </source>
</evidence>
<feature type="region of interest" description="Disordered" evidence="2">
    <location>
        <begin position="148"/>
        <end position="186"/>
    </location>
</feature>
<proteinExistence type="predicted"/>
<reference evidence="4" key="1">
    <citation type="submission" date="2021-02" db="EMBL/GenBank/DDBJ databases">
        <authorList>
            <person name="Dougan E. K."/>
            <person name="Rhodes N."/>
            <person name="Thang M."/>
            <person name="Chan C."/>
        </authorList>
    </citation>
    <scope>NUCLEOTIDE SEQUENCE</scope>
</reference>